<organism evidence="6 7">
    <name type="scientific">Pseudomonas umsongensis</name>
    <dbReference type="NCBI Taxonomy" id="198618"/>
    <lineage>
        <taxon>Bacteria</taxon>
        <taxon>Pseudomonadati</taxon>
        <taxon>Pseudomonadota</taxon>
        <taxon>Gammaproteobacteria</taxon>
        <taxon>Pseudomonadales</taxon>
        <taxon>Pseudomonadaceae</taxon>
        <taxon>Pseudomonas</taxon>
    </lineage>
</organism>
<evidence type="ECO:0000313" key="6">
    <source>
        <dbReference type="EMBL" id="QJC78593.1"/>
    </source>
</evidence>
<accession>A0AAE6ZU39</accession>
<dbReference type="KEGG" id="pum:HGP31_09805"/>
<dbReference type="InterPro" id="IPR051455">
    <property type="entry name" value="Bact_solute-bind_prot3"/>
</dbReference>
<proteinExistence type="inferred from homology"/>
<dbReference type="EMBL" id="CP051487">
    <property type="protein sequence ID" value="QJC78593.1"/>
    <property type="molecule type" value="Genomic_DNA"/>
</dbReference>
<dbReference type="Pfam" id="PF00497">
    <property type="entry name" value="SBP_bac_3"/>
    <property type="match status" value="1"/>
</dbReference>
<name>A0AAE6ZU39_9PSED</name>
<dbReference type="SMART" id="SM00062">
    <property type="entry name" value="PBPb"/>
    <property type="match status" value="1"/>
</dbReference>
<dbReference type="CDD" id="cd13688">
    <property type="entry name" value="PBP2_GltI_DEBP"/>
    <property type="match status" value="1"/>
</dbReference>
<dbReference type="InterPro" id="IPR001638">
    <property type="entry name" value="Solute-binding_3/MltF_N"/>
</dbReference>
<comment type="similarity">
    <text evidence="1">Belongs to the bacterial solute-binding protein 3 family.</text>
</comment>
<feature type="chain" id="PRO_5041968098" evidence="4">
    <location>
        <begin position="27"/>
        <end position="301"/>
    </location>
</feature>
<gene>
    <name evidence="6" type="ORF">HGP31_09805</name>
</gene>
<dbReference type="GO" id="GO:0030288">
    <property type="term" value="C:outer membrane-bounded periplasmic space"/>
    <property type="evidence" value="ECO:0007669"/>
    <property type="project" value="TreeGrafter"/>
</dbReference>
<dbReference type="GeneID" id="72193870"/>
<dbReference type="SUPFAM" id="SSF53850">
    <property type="entry name" value="Periplasmic binding protein-like II"/>
    <property type="match status" value="1"/>
</dbReference>
<dbReference type="GO" id="GO:0006865">
    <property type="term" value="P:amino acid transport"/>
    <property type="evidence" value="ECO:0007669"/>
    <property type="project" value="TreeGrafter"/>
</dbReference>
<evidence type="ECO:0000256" key="2">
    <source>
        <dbReference type="ARBA" id="ARBA00022448"/>
    </source>
</evidence>
<protein>
    <submittedName>
        <fullName evidence="6">Amino acid ABC transporter substrate-binding protein</fullName>
    </submittedName>
</protein>
<evidence type="ECO:0000256" key="1">
    <source>
        <dbReference type="ARBA" id="ARBA00010333"/>
    </source>
</evidence>
<keyword evidence="3 4" id="KW-0732">Signal</keyword>
<sequence>MSAQPIKAAHLLLVCLLSLVSAVAGADTLERVRNSHSVVLGYVPDFAPFSTQDGDKASGYAIDLCQGIFNALKTELNLPSLQVRYQPVGLGEETSAVSTGKVDILCTPTPATLERRKTVSYSIPVYTAGLSAVVNKKAPNALLKVLKGDVVKTGPTWRTDVNRALANMTYATIAGGVTEQWINQQIRSLGVVATLVTVQDAAAGLKRVADGKADVFFAERTMLKHELTDQYVSGNLVLLDRIFEYSTTSMMLDRDDENFRLLVDSALSEMYRSGEIERQYDKHLGGVSDTSRMFFNLYALP</sequence>
<dbReference type="AlphaFoldDB" id="A0AAE6ZU39"/>
<dbReference type="GO" id="GO:0005576">
    <property type="term" value="C:extracellular region"/>
    <property type="evidence" value="ECO:0007669"/>
    <property type="project" value="TreeGrafter"/>
</dbReference>
<keyword evidence="2" id="KW-0813">Transport</keyword>
<evidence type="ECO:0000256" key="3">
    <source>
        <dbReference type="ARBA" id="ARBA00022729"/>
    </source>
</evidence>
<feature type="domain" description="Solute-binding protein family 3/N-terminal" evidence="5">
    <location>
        <begin position="37"/>
        <end position="287"/>
    </location>
</feature>
<dbReference type="RefSeq" id="WP_168757571.1">
    <property type="nucleotide sequence ID" value="NZ_CP051487.1"/>
</dbReference>
<dbReference type="Gene3D" id="3.40.190.10">
    <property type="entry name" value="Periplasmic binding protein-like II"/>
    <property type="match status" value="2"/>
</dbReference>
<feature type="signal peptide" evidence="4">
    <location>
        <begin position="1"/>
        <end position="26"/>
    </location>
</feature>
<evidence type="ECO:0000256" key="4">
    <source>
        <dbReference type="SAM" id="SignalP"/>
    </source>
</evidence>
<evidence type="ECO:0000259" key="5">
    <source>
        <dbReference type="SMART" id="SM00062"/>
    </source>
</evidence>
<dbReference type="PANTHER" id="PTHR30085">
    <property type="entry name" value="AMINO ACID ABC TRANSPORTER PERMEASE"/>
    <property type="match status" value="1"/>
</dbReference>
<dbReference type="PANTHER" id="PTHR30085:SF6">
    <property type="entry name" value="ABC TRANSPORTER GLUTAMINE-BINDING PROTEIN GLNH"/>
    <property type="match status" value="1"/>
</dbReference>
<dbReference type="Proteomes" id="UP000501367">
    <property type="component" value="Chromosome"/>
</dbReference>
<evidence type="ECO:0000313" key="7">
    <source>
        <dbReference type="Proteomes" id="UP000501367"/>
    </source>
</evidence>
<reference evidence="6 7" key="1">
    <citation type="submission" date="2020-04" db="EMBL/GenBank/DDBJ databases">
        <authorList>
            <person name="Yao Y."/>
            <person name="He Z."/>
        </authorList>
    </citation>
    <scope>NUCLEOTIDE SEQUENCE [LARGE SCALE GENOMIC DNA]</scope>
    <source>
        <strain evidence="6 7">CY-1</strain>
    </source>
</reference>